<comment type="caution">
    <text evidence="1">The sequence shown here is derived from an EMBL/GenBank/DDBJ whole genome shotgun (WGS) entry which is preliminary data.</text>
</comment>
<keyword evidence="2" id="KW-1185">Reference proteome</keyword>
<evidence type="ECO:0000313" key="2">
    <source>
        <dbReference type="Proteomes" id="UP000284021"/>
    </source>
</evidence>
<dbReference type="Pfam" id="PF10604">
    <property type="entry name" value="Polyketide_cyc2"/>
    <property type="match status" value="1"/>
</dbReference>
<dbReference type="EMBL" id="QYUR01000008">
    <property type="protein sequence ID" value="RJG08801.1"/>
    <property type="molecule type" value="Genomic_DNA"/>
</dbReference>
<organism evidence="1 2">
    <name type="scientific">Pseudomonas cavernicola</name>
    <dbReference type="NCBI Taxonomy" id="2320866"/>
    <lineage>
        <taxon>Bacteria</taxon>
        <taxon>Pseudomonadati</taxon>
        <taxon>Pseudomonadota</taxon>
        <taxon>Gammaproteobacteria</taxon>
        <taxon>Pseudomonadales</taxon>
        <taxon>Pseudomonadaceae</taxon>
        <taxon>Pseudomonas</taxon>
    </lineage>
</organism>
<reference evidence="1 2" key="1">
    <citation type="submission" date="2018-09" db="EMBL/GenBank/DDBJ databases">
        <authorList>
            <person name="Zhu H."/>
        </authorList>
    </citation>
    <scope>NUCLEOTIDE SEQUENCE [LARGE SCALE GENOMIC DNA]</scope>
    <source>
        <strain evidence="1 2">K1S02-6</strain>
    </source>
</reference>
<dbReference type="AlphaFoldDB" id="A0A418X8L7"/>
<dbReference type="InterPro" id="IPR019587">
    <property type="entry name" value="Polyketide_cyclase/dehydratase"/>
</dbReference>
<sequence>MASIRKEILIEDSPEHVWAAVRDVGAIHVRLVPGFVVDCRLEGDSRIVTFANGMVVRELIVDINDDARRLVWAAVGGRFTHHNASLQVFAEGASHSRLVWIADLLPNDMAGAIEAMIQQGTIAMKHTLERNATNG</sequence>
<gene>
    <name evidence="1" type="ORF">D3879_23335</name>
</gene>
<dbReference type="CDD" id="cd07821">
    <property type="entry name" value="PYR_PYL_RCAR_like"/>
    <property type="match status" value="1"/>
</dbReference>
<evidence type="ECO:0000313" key="1">
    <source>
        <dbReference type="EMBL" id="RJG08801.1"/>
    </source>
</evidence>
<dbReference type="RefSeq" id="WP_119956601.1">
    <property type="nucleotide sequence ID" value="NZ_QYUR01000008.1"/>
</dbReference>
<dbReference type="InterPro" id="IPR023393">
    <property type="entry name" value="START-like_dom_sf"/>
</dbReference>
<protein>
    <submittedName>
        <fullName evidence="1">SRPBCC family protein</fullName>
    </submittedName>
</protein>
<dbReference type="Gene3D" id="3.30.530.20">
    <property type="match status" value="1"/>
</dbReference>
<dbReference type="Proteomes" id="UP000284021">
    <property type="component" value="Unassembled WGS sequence"/>
</dbReference>
<accession>A0A418X8L7</accession>
<proteinExistence type="predicted"/>
<name>A0A418X8L7_9PSED</name>
<dbReference type="SUPFAM" id="SSF55961">
    <property type="entry name" value="Bet v1-like"/>
    <property type="match status" value="1"/>
</dbReference>
<dbReference type="OrthoDB" id="6981485at2"/>